<feature type="region of interest" description="Disordered" evidence="5">
    <location>
        <begin position="163"/>
        <end position="185"/>
    </location>
</feature>
<dbReference type="GO" id="GO:0005634">
    <property type="term" value="C:nucleus"/>
    <property type="evidence" value="ECO:0000318"/>
    <property type="project" value="GO_Central"/>
</dbReference>
<dbReference type="PANTHER" id="PTHR47998:SF43">
    <property type="entry name" value="TRANSCRIPTION FACTOR MYB82"/>
    <property type="match status" value="1"/>
</dbReference>
<feature type="compositionally biased region" description="Basic and acidic residues" evidence="5">
    <location>
        <begin position="124"/>
        <end position="136"/>
    </location>
</feature>
<evidence type="ECO:0000256" key="4">
    <source>
        <dbReference type="ARBA" id="ARBA00023242"/>
    </source>
</evidence>
<name>A0A2I4E4F3_JUGRE</name>
<feature type="region of interest" description="Disordered" evidence="5">
    <location>
        <begin position="120"/>
        <end position="144"/>
    </location>
</feature>
<dbReference type="InterPro" id="IPR009057">
    <property type="entry name" value="Homeodomain-like_sf"/>
</dbReference>
<keyword evidence="3" id="KW-0238">DNA-binding</keyword>
<evidence type="ECO:0000256" key="2">
    <source>
        <dbReference type="ARBA" id="ARBA00022737"/>
    </source>
</evidence>
<dbReference type="InterPro" id="IPR001005">
    <property type="entry name" value="SANT/Myb"/>
</dbReference>
<dbReference type="PROSITE" id="PS50090">
    <property type="entry name" value="MYB_LIKE"/>
    <property type="match status" value="2"/>
</dbReference>
<sequence>MEVIKRSSVLKPQLKKNLWKPEEDLILKSYVETHGEGNWATVSQRSGLMRGGKSCRLRWKNYLRPNIKRGEMSKEEEDLIIRMHKLLGNRWSLIAGRIPGRTDNEVKNYWNTHLNKKCIPGKRKATDPDHHHHQHEENDENLNKKKKLSPLCHSESSGSADLITTKSISLDGRKEEKEAESSTVTDPTWMEINTDSFNYYIDDQYPILPGKNATFVFDDEPLTAYLDSFILFESFECDGGGGAVRTDAINHVVTNNY</sequence>
<dbReference type="FunCoup" id="A0A2I4E4F3">
    <property type="interactions" value="2"/>
</dbReference>
<evidence type="ECO:0000313" key="6">
    <source>
        <dbReference type="Proteomes" id="UP000235220"/>
    </source>
</evidence>
<dbReference type="InterPro" id="IPR017930">
    <property type="entry name" value="Myb_dom"/>
</dbReference>
<dbReference type="Pfam" id="PF00249">
    <property type="entry name" value="Myb_DNA-binding"/>
    <property type="match status" value="2"/>
</dbReference>
<dbReference type="PROSITE" id="PS51294">
    <property type="entry name" value="HTH_MYB"/>
    <property type="match status" value="2"/>
</dbReference>
<protein>
    <submittedName>
        <fullName evidence="7">Transcription factor MYB82-like</fullName>
    </submittedName>
</protein>
<comment type="subcellular location">
    <subcellularLocation>
        <location evidence="1">Nucleus</location>
    </subcellularLocation>
</comment>
<keyword evidence="2" id="KW-0677">Repeat</keyword>
<dbReference type="Gene3D" id="1.10.10.60">
    <property type="entry name" value="Homeodomain-like"/>
    <property type="match status" value="2"/>
</dbReference>
<dbReference type="PANTHER" id="PTHR47998">
    <property type="entry name" value="TRANSCRIPTION FACTOR MYB51-LIKE ISOFORM X1"/>
    <property type="match status" value="1"/>
</dbReference>
<evidence type="ECO:0000256" key="3">
    <source>
        <dbReference type="ARBA" id="ARBA00023125"/>
    </source>
</evidence>
<dbReference type="FunFam" id="1.10.10.60:FF:000001">
    <property type="entry name" value="MYB-related transcription factor"/>
    <property type="match status" value="1"/>
</dbReference>
<keyword evidence="6" id="KW-1185">Reference proteome</keyword>
<dbReference type="RefSeq" id="XP_018814279.1">
    <property type="nucleotide sequence ID" value="XM_018958734.2"/>
</dbReference>
<dbReference type="CDD" id="cd00167">
    <property type="entry name" value="SANT"/>
    <property type="match status" value="2"/>
</dbReference>
<dbReference type="SMART" id="SM00717">
    <property type="entry name" value="SANT"/>
    <property type="match status" value="2"/>
</dbReference>
<dbReference type="Proteomes" id="UP000235220">
    <property type="component" value="Chromosome 10"/>
</dbReference>
<gene>
    <name evidence="7" type="primary">LOC108986199</name>
</gene>
<dbReference type="SUPFAM" id="SSF46689">
    <property type="entry name" value="Homeodomain-like"/>
    <property type="match status" value="1"/>
</dbReference>
<feature type="compositionally biased region" description="Basic and acidic residues" evidence="5">
    <location>
        <begin position="171"/>
        <end position="180"/>
    </location>
</feature>
<dbReference type="KEGG" id="jre:108986199"/>
<organism evidence="6 7">
    <name type="scientific">Juglans regia</name>
    <name type="common">English walnut</name>
    <dbReference type="NCBI Taxonomy" id="51240"/>
    <lineage>
        <taxon>Eukaryota</taxon>
        <taxon>Viridiplantae</taxon>
        <taxon>Streptophyta</taxon>
        <taxon>Embryophyta</taxon>
        <taxon>Tracheophyta</taxon>
        <taxon>Spermatophyta</taxon>
        <taxon>Magnoliopsida</taxon>
        <taxon>eudicotyledons</taxon>
        <taxon>Gunneridae</taxon>
        <taxon>Pentapetalae</taxon>
        <taxon>rosids</taxon>
        <taxon>fabids</taxon>
        <taxon>Fagales</taxon>
        <taxon>Juglandaceae</taxon>
        <taxon>Juglans</taxon>
    </lineage>
</organism>
<dbReference type="OrthoDB" id="2143914at2759"/>
<dbReference type="AlphaFoldDB" id="A0A2I4E4F3"/>
<keyword evidence="4" id="KW-0539">Nucleus</keyword>
<evidence type="ECO:0000313" key="7">
    <source>
        <dbReference type="RefSeq" id="XP_018814279.1"/>
    </source>
</evidence>
<proteinExistence type="predicted"/>
<dbReference type="GeneID" id="108986199"/>
<dbReference type="InterPro" id="IPR015495">
    <property type="entry name" value="Myb_TF_plants"/>
</dbReference>
<evidence type="ECO:0000256" key="1">
    <source>
        <dbReference type="ARBA" id="ARBA00004123"/>
    </source>
</evidence>
<evidence type="ECO:0000256" key="5">
    <source>
        <dbReference type="SAM" id="MobiDB-lite"/>
    </source>
</evidence>
<dbReference type="GO" id="GO:0006355">
    <property type="term" value="P:regulation of DNA-templated transcription"/>
    <property type="evidence" value="ECO:0000318"/>
    <property type="project" value="GO_Central"/>
</dbReference>
<dbReference type="GO" id="GO:0000987">
    <property type="term" value="F:cis-regulatory region sequence-specific DNA binding"/>
    <property type="evidence" value="ECO:0000318"/>
    <property type="project" value="GO_Central"/>
</dbReference>
<dbReference type="Gramene" id="Jr10_22400_p1">
    <property type="protein sequence ID" value="cds.Jr10_22400_p1"/>
    <property type="gene ID" value="Jr10_22400"/>
</dbReference>
<reference evidence="7" key="1">
    <citation type="submission" date="2025-08" db="UniProtKB">
        <authorList>
            <consortium name="RefSeq"/>
        </authorList>
    </citation>
    <scope>IDENTIFICATION</scope>
    <source>
        <tissue evidence="7">Leaves</tissue>
    </source>
</reference>
<accession>A0A2I4E4F3</accession>